<evidence type="ECO:0000259" key="3">
    <source>
        <dbReference type="SMART" id="SM00065"/>
    </source>
</evidence>
<evidence type="ECO:0000259" key="5">
    <source>
        <dbReference type="SMART" id="SM00332"/>
    </source>
</evidence>
<accession>A0A4P6F4D0</accession>
<dbReference type="Proteomes" id="UP000292118">
    <property type="component" value="Chromosome"/>
</dbReference>
<evidence type="ECO:0000313" key="6">
    <source>
        <dbReference type="EMBL" id="QAY69069.1"/>
    </source>
</evidence>
<dbReference type="GO" id="GO:0016791">
    <property type="term" value="F:phosphatase activity"/>
    <property type="evidence" value="ECO:0007669"/>
    <property type="project" value="TreeGrafter"/>
</dbReference>
<dbReference type="KEGG" id="xya:ET471_02600"/>
<gene>
    <name evidence="6" type="ORF">ET471_02600</name>
</gene>
<dbReference type="Pfam" id="PF07228">
    <property type="entry name" value="SpoIIE"/>
    <property type="match status" value="1"/>
</dbReference>
<evidence type="ECO:0000313" key="7">
    <source>
        <dbReference type="Proteomes" id="UP000292118"/>
    </source>
</evidence>
<keyword evidence="1" id="KW-0378">Hydrolase</keyword>
<dbReference type="InterPro" id="IPR036457">
    <property type="entry name" value="PPM-type-like_dom_sf"/>
</dbReference>
<name>A0A4P6F4D0_9MICO</name>
<protein>
    <submittedName>
        <fullName evidence="6">GAF domain-containing protein</fullName>
    </submittedName>
</protein>
<dbReference type="SMART" id="SM00331">
    <property type="entry name" value="PP2C_SIG"/>
    <property type="match status" value="1"/>
</dbReference>
<dbReference type="SMART" id="SM00065">
    <property type="entry name" value="GAF"/>
    <property type="match status" value="1"/>
</dbReference>
<dbReference type="InterPro" id="IPR001932">
    <property type="entry name" value="PPM-type_phosphatase-like_dom"/>
</dbReference>
<feature type="region of interest" description="Disordered" evidence="2">
    <location>
        <begin position="1"/>
        <end position="37"/>
    </location>
</feature>
<dbReference type="PANTHER" id="PTHR43156:SF2">
    <property type="entry name" value="STAGE II SPORULATION PROTEIN E"/>
    <property type="match status" value="1"/>
</dbReference>
<dbReference type="SMART" id="SM00332">
    <property type="entry name" value="PP2Cc"/>
    <property type="match status" value="1"/>
</dbReference>
<dbReference type="OrthoDB" id="9151676at2"/>
<sequence>MGGHAALRARGGADPRRCGRRRRGLRGHPVTTGQQHADALAAAPADGRYDRVVRLAQAIFGAPIAALNLLGEHEQHTVAAVGTPRASSPVSESICRFTIEQDDVVEIADLRADERFRQYPIVAGPPRVRFYAGVPLHAASGAKVGVLCILDLVPRDLGPTQREMLADLGAMLERELSVQEEMARAGEVQRLLLPSEPPALEGLEVAGRVLQAREAGGDFFDWQVQPGEGGDELRLLLADVMGKGLAASLIASEVRAVLRTHARYVGVAEAVRRSAETTARDLDSNGRFVTLWAGRVDPRTGDVEYVDAGHGLGVIASPRGVRRLTQDQLPLGMPVDTTWTSAHDVLAEDELLVVVSDGVFDVFGSVEAALDGVERLLEPPMSCADVVDRIVAYAAARGTSDDVTAVVVRRTGSAPGAGATRQEEEQV</sequence>
<proteinExistence type="predicted"/>
<feature type="domain" description="PPM-type phosphatase" evidence="4">
    <location>
        <begin position="200"/>
        <end position="410"/>
    </location>
</feature>
<feature type="domain" description="GAF" evidence="3">
    <location>
        <begin position="44"/>
        <end position="186"/>
    </location>
</feature>
<dbReference type="Gene3D" id="3.30.450.40">
    <property type="match status" value="1"/>
</dbReference>
<dbReference type="InterPro" id="IPR052016">
    <property type="entry name" value="Bact_Sigma-Reg"/>
</dbReference>
<feature type="domain" description="PPM-type phosphatase" evidence="5">
    <location>
        <begin position="194"/>
        <end position="408"/>
    </location>
</feature>
<dbReference type="PANTHER" id="PTHR43156">
    <property type="entry name" value="STAGE II SPORULATION PROTEIN E-RELATED"/>
    <property type="match status" value="1"/>
</dbReference>
<evidence type="ECO:0000259" key="4">
    <source>
        <dbReference type="SMART" id="SM00331"/>
    </source>
</evidence>
<evidence type="ECO:0000256" key="2">
    <source>
        <dbReference type="SAM" id="MobiDB-lite"/>
    </source>
</evidence>
<reference evidence="6 7" key="1">
    <citation type="submission" date="2019-01" db="EMBL/GenBank/DDBJ databases">
        <title>Genome sequencing of strain FW10M-9.</title>
        <authorList>
            <person name="Heo J."/>
            <person name="Kim S.-J."/>
            <person name="Kim J.-S."/>
            <person name="Hong S.-B."/>
            <person name="Kwon S.-W."/>
        </authorList>
    </citation>
    <scope>NUCLEOTIDE SEQUENCE [LARGE SCALE GENOMIC DNA]</scope>
    <source>
        <strain evidence="6 7">FW10M-9</strain>
    </source>
</reference>
<dbReference type="AlphaFoldDB" id="A0A4P6F4D0"/>
<organism evidence="6 7">
    <name type="scientific">Xylanimonas protaetiae</name>
    <dbReference type="NCBI Taxonomy" id="2509457"/>
    <lineage>
        <taxon>Bacteria</taxon>
        <taxon>Bacillati</taxon>
        <taxon>Actinomycetota</taxon>
        <taxon>Actinomycetes</taxon>
        <taxon>Micrococcales</taxon>
        <taxon>Promicromonosporaceae</taxon>
        <taxon>Xylanimonas</taxon>
    </lineage>
</organism>
<dbReference type="SUPFAM" id="SSF81606">
    <property type="entry name" value="PP2C-like"/>
    <property type="match status" value="1"/>
</dbReference>
<dbReference type="SUPFAM" id="SSF55781">
    <property type="entry name" value="GAF domain-like"/>
    <property type="match status" value="1"/>
</dbReference>
<feature type="compositionally biased region" description="Low complexity" evidence="2">
    <location>
        <begin position="1"/>
        <end position="10"/>
    </location>
</feature>
<dbReference type="Gene3D" id="3.60.40.10">
    <property type="entry name" value="PPM-type phosphatase domain"/>
    <property type="match status" value="1"/>
</dbReference>
<dbReference type="InterPro" id="IPR003018">
    <property type="entry name" value="GAF"/>
</dbReference>
<dbReference type="EMBL" id="CP035493">
    <property type="protein sequence ID" value="QAY69069.1"/>
    <property type="molecule type" value="Genomic_DNA"/>
</dbReference>
<keyword evidence="7" id="KW-1185">Reference proteome</keyword>
<dbReference type="InterPro" id="IPR029016">
    <property type="entry name" value="GAF-like_dom_sf"/>
</dbReference>
<evidence type="ECO:0000256" key="1">
    <source>
        <dbReference type="ARBA" id="ARBA00022801"/>
    </source>
</evidence>